<dbReference type="InterPro" id="IPR025997">
    <property type="entry name" value="SBP_2_dom"/>
</dbReference>
<dbReference type="GO" id="GO:0055085">
    <property type="term" value="P:transmembrane transport"/>
    <property type="evidence" value="ECO:0007669"/>
    <property type="project" value="UniProtKB-ARBA"/>
</dbReference>
<dbReference type="Pfam" id="PF13407">
    <property type="entry name" value="Peripla_BP_4"/>
    <property type="match status" value="1"/>
</dbReference>
<evidence type="ECO:0000313" key="5">
    <source>
        <dbReference type="EMBL" id="MBD8105142.1"/>
    </source>
</evidence>
<dbReference type="EMBL" id="JACYNN010000001">
    <property type="protein sequence ID" value="MBD8105142.1"/>
    <property type="molecule type" value="Genomic_DNA"/>
</dbReference>
<keyword evidence="8" id="KW-1185">Reference proteome</keyword>
<dbReference type="InterPro" id="IPR028082">
    <property type="entry name" value="Peripla_BP_I"/>
</dbReference>
<evidence type="ECO:0000256" key="2">
    <source>
        <dbReference type="ARBA" id="ARBA00023125"/>
    </source>
</evidence>
<dbReference type="EMBL" id="QGAC01000001">
    <property type="protein sequence ID" value="TKJ95151.1"/>
    <property type="molecule type" value="Genomic_DNA"/>
</dbReference>
<sequence>MKKITLEAVAKQAGVGIATVDRVINERGGVSPATTRRVLQAAKEAGLKRELPDAHRQPWQIELLLSSSDAFFFSQLSQDFSRLAGQLGYGHVTLHRTLIPEAEPEMLAAHIVRAADSRDGIIVFAHEHPAIFSALQQCQERQVPVITLVTDLPGAARLCHVGINQIQAGRTAGLLMGNMLNAPGDIIIISGRFDYLAHRQRVEGFSAVIADRFPHLRVHKVLAARDDRHQVSRLLEEQLYHHQTIQGIYNTGLGNREIAEVLARHRLLNTSRFITHELYPTTRTLLADHAVVLTLDQNTREHARRAMMLMLNRLEREMMPTEYQDGKVELMLYTRENMSPGPEQAVRGSHQPP</sequence>
<dbReference type="AlphaFoldDB" id="A0A4U3FLW9"/>
<dbReference type="GO" id="GO:0003700">
    <property type="term" value="F:DNA-binding transcription factor activity"/>
    <property type="evidence" value="ECO:0007669"/>
    <property type="project" value="TreeGrafter"/>
</dbReference>
<evidence type="ECO:0000256" key="3">
    <source>
        <dbReference type="ARBA" id="ARBA00023163"/>
    </source>
</evidence>
<dbReference type="SUPFAM" id="SSF47413">
    <property type="entry name" value="lambda repressor-like DNA-binding domains"/>
    <property type="match status" value="1"/>
</dbReference>
<dbReference type="InterPro" id="IPR000843">
    <property type="entry name" value="HTH_LacI"/>
</dbReference>
<dbReference type="SMART" id="SM00354">
    <property type="entry name" value="HTH_LACI"/>
    <property type="match status" value="1"/>
</dbReference>
<evidence type="ECO:0000313" key="8">
    <source>
        <dbReference type="Proteomes" id="UP000661012"/>
    </source>
</evidence>
<dbReference type="Gene3D" id="3.40.50.2300">
    <property type="match status" value="2"/>
</dbReference>
<proteinExistence type="predicted"/>
<dbReference type="Proteomes" id="UP000306393">
    <property type="component" value="Unassembled WGS sequence"/>
</dbReference>
<keyword evidence="1" id="KW-0805">Transcription regulation</keyword>
<dbReference type="PANTHER" id="PTHR30146">
    <property type="entry name" value="LACI-RELATED TRANSCRIPTIONAL REPRESSOR"/>
    <property type="match status" value="1"/>
</dbReference>
<accession>A0A4U3FLW9</accession>
<keyword evidence="3" id="KW-0804">Transcription</keyword>
<feature type="domain" description="HTH lacI-type" evidence="4">
    <location>
        <begin position="4"/>
        <end position="44"/>
    </location>
</feature>
<dbReference type="GO" id="GO:0000976">
    <property type="term" value="F:transcription cis-regulatory region binding"/>
    <property type="evidence" value="ECO:0007669"/>
    <property type="project" value="TreeGrafter"/>
</dbReference>
<dbReference type="Pfam" id="PF00356">
    <property type="entry name" value="LacI"/>
    <property type="match status" value="1"/>
</dbReference>
<evidence type="ECO:0000256" key="1">
    <source>
        <dbReference type="ARBA" id="ARBA00023015"/>
    </source>
</evidence>
<reference evidence="5 8" key="2">
    <citation type="journal article" date="2020" name="FEMS Microbiol. Ecol.">
        <title>Temporal dynamics of bacterial communities during seed development and maturation.</title>
        <authorList>
            <person name="Chesneau G."/>
            <person name="Torres-Cortes G."/>
            <person name="Briand M."/>
            <person name="Darrasse A."/>
            <person name="Preveaux A."/>
            <person name="Marais C."/>
            <person name="Jacques M.A."/>
            <person name="Shade A."/>
            <person name="Barret M."/>
        </authorList>
    </citation>
    <scope>NUCLEOTIDE SEQUENCE [LARGE SCALE GENOMIC DNA]</scope>
    <source>
        <strain evidence="5 8">CFBP13732</strain>
    </source>
</reference>
<dbReference type="Proteomes" id="UP000661012">
    <property type="component" value="Unassembled WGS sequence"/>
</dbReference>
<name>A0A4U3FLW9_9GAMM</name>
<keyword evidence="2 5" id="KW-0238">DNA-binding</keyword>
<dbReference type="InterPro" id="IPR010982">
    <property type="entry name" value="Lambda_DNA-bd_dom_sf"/>
</dbReference>
<dbReference type="CDD" id="cd06307">
    <property type="entry name" value="PBP1_sugar_binding"/>
    <property type="match status" value="1"/>
</dbReference>
<dbReference type="PROSITE" id="PS50932">
    <property type="entry name" value="HTH_LACI_2"/>
    <property type="match status" value="1"/>
</dbReference>
<dbReference type="CDD" id="cd01392">
    <property type="entry name" value="HTH_LacI"/>
    <property type="match status" value="1"/>
</dbReference>
<gene>
    <name evidence="6" type="ORF">EpCFBP13511_02005</name>
    <name evidence="5" type="ORF">IFT93_01735</name>
</gene>
<evidence type="ECO:0000313" key="6">
    <source>
        <dbReference type="EMBL" id="TKJ95151.1"/>
    </source>
</evidence>
<evidence type="ECO:0000313" key="7">
    <source>
        <dbReference type="Proteomes" id="UP000306393"/>
    </source>
</evidence>
<evidence type="ECO:0000259" key="4">
    <source>
        <dbReference type="PROSITE" id="PS50932"/>
    </source>
</evidence>
<dbReference type="STRING" id="1219360.GCA_001571305_00841"/>
<protein>
    <submittedName>
        <fullName evidence="5 6">Transcriptional regulator</fullName>
    </submittedName>
</protein>
<dbReference type="SUPFAM" id="SSF53822">
    <property type="entry name" value="Periplasmic binding protein-like I"/>
    <property type="match status" value="1"/>
</dbReference>
<dbReference type="OrthoDB" id="5756154at2"/>
<dbReference type="RefSeq" id="WP_137268595.1">
    <property type="nucleotide sequence ID" value="NZ_JACYNM010000001.1"/>
</dbReference>
<organism evidence="6 7">
    <name type="scientific">Erwinia persicina</name>
    <dbReference type="NCBI Taxonomy" id="55211"/>
    <lineage>
        <taxon>Bacteria</taxon>
        <taxon>Pseudomonadati</taxon>
        <taxon>Pseudomonadota</taxon>
        <taxon>Gammaproteobacteria</taxon>
        <taxon>Enterobacterales</taxon>
        <taxon>Erwiniaceae</taxon>
        <taxon>Erwinia</taxon>
    </lineage>
</organism>
<dbReference type="Gene3D" id="1.10.260.40">
    <property type="entry name" value="lambda repressor-like DNA-binding domains"/>
    <property type="match status" value="1"/>
</dbReference>
<comment type="caution">
    <text evidence="6">The sequence shown here is derived from an EMBL/GenBank/DDBJ whole genome shotgun (WGS) entry which is preliminary data.</text>
</comment>
<dbReference type="PANTHER" id="PTHR30146:SF152">
    <property type="entry name" value="TRANSCRIPTIONAL REGULATORY PROTEIN"/>
    <property type="match status" value="1"/>
</dbReference>
<reference evidence="6 7" key="1">
    <citation type="journal article" date="2019" name="Sci. Rep.">
        <title>Differences in resource use lead to coexistence of seed-transmitted microbial populations.</title>
        <authorList>
            <person name="Torres-Cortes G."/>
            <person name="Garcia B.J."/>
            <person name="Compant S."/>
            <person name="Rezki S."/>
            <person name="Jones P."/>
            <person name="Preveaux A."/>
            <person name="Briand M."/>
            <person name="Roulet A."/>
            <person name="Bouchez O."/>
            <person name="Jacobson D."/>
            <person name="Barret M."/>
        </authorList>
    </citation>
    <scope>NUCLEOTIDE SEQUENCE [LARGE SCALE GENOMIC DNA]</scope>
    <source>
        <strain evidence="6 7">CFBP13511</strain>
    </source>
</reference>